<gene>
    <name evidence="1" type="ORF">Q7A36_36400</name>
</gene>
<comment type="caution">
    <text evidence="1">The sequence shown here is derived from an EMBL/GenBank/DDBJ whole genome shotgun (WGS) entry which is preliminary data.</text>
</comment>
<accession>A0ABT9ECH9</accession>
<dbReference type="Proteomes" id="UP001243009">
    <property type="component" value="Unassembled WGS sequence"/>
</dbReference>
<evidence type="ECO:0000313" key="1">
    <source>
        <dbReference type="EMBL" id="MDO9713847.1"/>
    </source>
</evidence>
<sequence length="125" mass="13160">MIPALVHGVIDYVAVLGVEALSRLGFSPQVSGLLTGSDRVHSLYSVATDYELDAGLLPRRGHLAIDAAIGAGYCAAGLLTRNEPVSVRCMLIGLGLTELLLVSLTEPAPRRGRVHRAGVPHRRAG</sequence>
<organism evidence="1 2">
    <name type="scientific">Paracraurococcus lichenis</name>
    <dbReference type="NCBI Taxonomy" id="3064888"/>
    <lineage>
        <taxon>Bacteria</taxon>
        <taxon>Pseudomonadati</taxon>
        <taxon>Pseudomonadota</taxon>
        <taxon>Alphaproteobacteria</taxon>
        <taxon>Acetobacterales</taxon>
        <taxon>Roseomonadaceae</taxon>
        <taxon>Paracraurococcus</taxon>
    </lineage>
</organism>
<proteinExistence type="predicted"/>
<dbReference type="EMBL" id="JAUTWS010000128">
    <property type="protein sequence ID" value="MDO9713847.1"/>
    <property type="molecule type" value="Genomic_DNA"/>
</dbReference>
<reference evidence="1 2" key="1">
    <citation type="submission" date="2023-08" db="EMBL/GenBank/DDBJ databases">
        <title>The draft genome sequence of Paracraurococcus sp. LOR1-02.</title>
        <authorList>
            <person name="Kingkaew E."/>
            <person name="Tanasupawat S."/>
        </authorList>
    </citation>
    <scope>NUCLEOTIDE SEQUENCE [LARGE SCALE GENOMIC DNA]</scope>
    <source>
        <strain evidence="1 2">LOR1-02</strain>
    </source>
</reference>
<dbReference type="RefSeq" id="WP_305108696.1">
    <property type="nucleotide sequence ID" value="NZ_JAUTWS010000128.1"/>
</dbReference>
<evidence type="ECO:0000313" key="2">
    <source>
        <dbReference type="Proteomes" id="UP001243009"/>
    </source>
</evidence>
<protein>
    <submittedName>
        <fullName evidence="1">Uncharacterized protein</fullName>
    </submittedName>
</protein>
<keyword evidence="2" id="KW-1185">Reference proteome</keyword>
<name>A0ABT9ECH9_9PROT</name>